<dbReference type="Proteomes" id="UP000626697">
    <property type="component" value="Unassembled WGS sequence"/>
</dbReference>
<evidence type="ECO:0000313" key="4">
    <source>
        <dbReference type="EMBL" id="MBA9028606.1"/>
    </source>
</evidence>
<feature type="domain" description="Core-binding (CB)" evidence="3">
    <location>
        <begin position="1"/>
        <end position="40"/>
    </location>
</feature>
<evidence type="ECO:0000259" key="3">
    <source>
        <dbReference type="PROSITE" id="PS51900"/>
    </source>
</evidence>
<dbReference type="InterPro" id="IPR010998">
    <property type="entry name" value="Integrase_recombinase_N"/>
</dbReference>
<dbReference type="SUPFAM" id="SSF56349">
    <property type="entry name" value="DNA breaking-rejoining enzymes"/>
    <property type="match status" value="1"/>
</dbReference>
<accession>A0ABR6CU96</accession>
<dbReference type="InterPro" id="IPR011010">
    <property type="entry name" value="DNA_brk_join_enz"/>
</dbReference>
<dbReference type="Gene3D" id="1.10.150.130">
    <property type="match status" value="1"/>
</dbReference>
<keyword evidence="1 2" id="KW-0238">DNA-binding</keyword>
<dbReference type="EMBL" id="JACJHX010000015">
    <property type="protein sequence ID" value="MBA9028606.1"/>
    <property type="molecule type" value="Genomic_DNA"/>
</dbReference>
<dbReference type="InterPro" id="IPR044068">
    <property type="entry name" value="CB"/>
</dbReference>
<proteinExistence type="predicted"/>
<keyword evidence="5" id="KW-1185">Reference proteome</keyword>
<evidence type="ECO:0000256" key="1">
    <source>
        <dbReference type="ARBA" id="ARBA00023125"/>
    </source>
</evidence>
<dbReference type="PROSITE" id="PS51900">
    <property type="entry name" value="CB"/>
    <property type="match status" value="1"/>
</dbReference>
<protein>
    <submittedName>
        <fullName evidence="4">Site-specific recombinase XerD</fullName>
    </submittedName>
</protein>
<evidence type="ECO:0000256" key="2">
    <source>
        <dbReference type="PROSITE-ProRule" id="PRU01248"/>
    </source>
</evidence>
<organism evidence="4 5">
    <name type="scientific">Peribacillus huizhouensis</name>
    <dbReference type="NCBI Taxonomy" id="1501239"/>
    <lineage>
        <taxon>Bacteria</taxon>
        <taxon>Bacillati</taxon>
        <taxon>Bacillota</taxon>
        <taxon>Bacilli</taxon>
        <taxon>Bacillales</taxon>
        <taxon>Bacillaceae</taxon>
        <taxon>Peribacillus</taxon>
    </lineage>
</organism>
<gene>
    <name evidence="4" type="ORF">HNP81_003926</name>
</gene>
<name>A0ABR6CU96_9BACI</name>
<comment type="caution">
    <text evidence="4">The sequence shown here is derived from an EMBL/GenBank/DDBJ whole genome shotgun (WGS) entry which is preliminary data.</text>
</comment>
<evidence type="ECO:0000313" key="5">
    <source>
        <dbReference type="Proteomes" id="UP000626697"/>
    </source>
</evidence>
<reference evidence="4 5" key="1">
    <citation type="submission" date="2020-08" db="EMBL/GenBank/DDBJ databases">
        <title>Genomic Encyclopedia of Type Strains, Phase IV (KMG-IV): sequencing the most valuable type-strain genomes for metagenomic binning, comparative biology and taxonomic classification.</title>
        <authorList>
            <person name="Goeker M."/>
        </authorList>
    </citation>
    <scope>NUCLEOTIDE SEQUENCE [LARGE SCALE GENOMIC DNA]</scope>
    <source>
        <strain evidence="4 5">DSM 105481</strain>
    </source>
</reference>
<sequence>MNELTTEKLKEYLIQAGEQLKPSSLGHRVRCIKSLFKWTHDEGFIPKNPAAKLKKPKLGKRIPKFLSELEIEHLREACHTSMENALFEFM</sequence>